<dbReference type="Proteomes" id="UP000266861">
    <property type="component" value="Unassembled WGS sequence"/>
</dbReference>
<comment type="caution">
    <text evidence="2">The sequence shown here is derived from an EMBL/GenBank/DDBJ whole genome shotgun (WGS) entry which is preliminary data.</text>
</comment>
<sequence>MLEKIIKNQEKMQDDIKLVKEEVTILSYNQDCVYVICKVLSISIIAKALKISIWKKNPTISNSFLKLFDKVEEDEEDTYMTQIIKNNKIENNESFEYKFNSPERLKEASKRLAAFKKSAVPERPAVSRSNKKITEIKTSRKEKKKIKSIRKDEENDNDNKAGKGDEVYKANETYETDEGNEYHNEIITSRIEKNRTEFPIYEFSQMGCLIYAYLRHQ</sequence>
<reference evidence="2 3" key="1">
    <citation type="submission" date="2018-08" db="EMBL/GenBank/DDBJ databases">
        <title>Genome and evolution of the arbuscular mycorrhizal fungus Diversispora epigaea (formerly Glomus versiforme) and its bacterial endosymbionts.</title>
        <authorList>
            <person name="Sun X."/>
            <person name="Fei Z."/>
            <person name="Harrison M."/>
        </authorList>
    </citation>
    <scope>NUCLEOTIDE SEQUENCE [LARGE SCALE GENOMIC DNA]</scope>
    <source>
        <strain evidence="2 3">IT104</strain>
    </source>
</reference>
<accession>A0A397GJ61</accession>
<feature type="region of interest" description="Disordered" evidence="1">
    <location>
        <begin position="123"/>
        <end position="177"/>
    </location>
</feature>
<feature type="compositionally biased region" description="Basic and acidic residues" evidence="1">
    <location>
        <begin position="149"/>
        <end position="169"/>
    </location>
</feature>
<name>A0A397GJ61_9GLOM</name>
<proteinExistence type="predicted"/>
<gene>
    <name evidence="2" type="ORF">Glove_561g6</name>
</gene>
<evidence type="ECO:0000313" key="2">
    <source>
        <dbReference type="EMBL" id="RHZ48070.1"/>
    </source>
</evidence>
<protein>
    <submittedName>
        <fullName evidence="2">Uncharacterized protein</fullName>
    </submittedName>
</protein>
<organism evidence="2 3">
    <name type="scientific">Diversispora epigaea</name>
    <dbReference type="NCBI Taxonomy" id="1348612"/>
    <lineage>
        <taxon>Eukaryota</taxon>
        <taxon>Fungi</taxon>
        <taxon>Fungi incertae sedis</taxon>
        <taxon>Mucoromycota</taxon>
        <taxon>Glomeromycotina</taxon>
        <taxon>Glomeromycetes</taxon>
        <taxon>Diversisporales</taxon>
        <taxon>Diversisporaceae</taxon>
        <taxon>Diversispora</taxon>
    </lineage>
</organism>
<evidence type="ECO:0000313" key="3">
    <source>
        <dbReference type="Proteomes" id="UP000266861"/>
    </source>
</evidence>
<dbReference type="EMBL" id="PQFF01000476">
    <property type="protein sequence ID" value="RHZ48070.1"/>
    <property type="molecule type" value="Genomic_DNA"/>
</dbReference>
<evidence type="ECO:0000256" key="1">
    <source>
        <dbReference type="SAM" id="MobiDB-lite"/>
    </source>
</evidence>
<keyword evidence="3" id="KW-1185">Reference proteome</keyword>
<dbReference type="AlphaFoldDB" id="A0A397GJ61"/>